<dbReference type="Pfam" id="PF00809">
    <property type="entry name" value="Pterin_bind"/>
    <property type="match status" value="1"/>
</dbReference>
<organism evidence="11 12">
    <name type="scientific">Lutimonas vermicola</name>
    <dbReference type="NCBI Taxonomy" id="414288"/>
    <lineage>
        <taxon>Bacteria</taxon>
        <taxon>Pseudomonadati</taxon>
        <taxon>Bacteroidota</taxon>
        <taxon>Flavobacteriia</taxon>
        <taxon>Flavobacteriales</taxon>
        <taxon>Flavobacteriaceae</taxon>
        <taxon>Lutimonas</taxon>
    </lineage>
</organism>
<keyword evidence="5 9" id="KW-0808">Transferase</keyword>
<evidence type="ECO:0000313" key="12">
    <source>
        <dbReference type="Proteomes" id="UP001474120"/>
    </source>
</evidence>
<dbReference type="PANTHER" id="PTHR20941:SF1">
    <property type="entry name" value="FOLIC ACID SYNTHESIS PROTEIN FOL1"/>
    <property type="match status" value="1"/>
</dbReference>
<evidence type="ECO:0000256" key="3">
    <source>
        <dbReference type="ARBA" id="ARBA00004763"/>
    </source>
</evidence>
<dbReference type="RefSeq" id="WP_342159415.1">
    <property type="nucleotide sequence ID" value="NZ_JBCDNA010000001.1"/>
</dbReference>
<dbReference type="NCBIfam" id="TIGR01496">
    <property type="entry name" value="DHPS"/>
    <property type="match status" value="1"/>
</dbReference>
<accession>A0ABU9L2G9</accession>
<keyword evidence="12" id="KW-1185">Reference proteome</keyword>
<evidence type="ECO:0000256" key="2">
    <source>
        <dbReference type="ARBA" id="ARBA00001946"/>
    </source>
</evidence>
<gene>
    <name evidence="11" type="primary">folP</name>
    <name evidence="11" type="ORF">AABB81_06605</name>
</gene>
<comment type="similarity">
    <text evidence="9">Belongs to the DHPS family.</text>
</comment>
<evidence type="ECO:0000256" key="6">
    <source>
        <dbReference type="ARBA" id="ARBA00022723"/>
    </source>
</evidence>
<dbReference type="PANTHER" id="PTHR20941">
    <property type="entry name" value="FOLATE SYNTHESIS PROTEINS"/>
    <property type="match status" value="1"/>
</dbReference>
<evidence type="ECO:0000256" key="5">
    <source>
        <dbReference type="ARBA" id="ARBA00022679"/>
    </source>
</evidence>
<dbReference type="PROSITE" id="PS50972">
    <property type="entry name" value="PTERIN_BINDING"/>
    <property type="match status" value="1"/>
</dbReference>
<dbReference type="Gene3D" id="3.20.20.20">
    <property type="entry name" value="Dihydropteroate synthase-like"/>
    <property type="match status" value="1"/>
</dbReference>
<dbReference type="InterPro" id="IPR006390">
    <property type="entry name" value="DHP_synth_dom"/>
</dbReference>
<evidence type="ECO:0000313" key="11">
    <source>
        <dbReference type="EMBL" id="MEL4455561.1"/>
    </source>
</evidence>
<dbReference type="Proteomes" id="UP001474120">
    <property type="component" value="Unassembled WGS sequence"/>
</dbReference>
<reference evidence="11 12" key="1">
    <citation type="submission" date="2024-04" db="EMBL/GenBank/DDBJ databases">
        <title>whole genome sequencing of Lutimonas vermicola strain IMCC1616.</title>
        <authorList>
            <person name="Bae S.S."/>
        </authorList>
    </citation>
    <scope>NUCLEOTIDE SEQUENCE [LARGE SCALE GENOMIC DNA]</scope>
    <source>
        <strain evidence="11 12">IMCC1616</strain>
    </source>
</reference>
<comment type="cofactor">
    <cofactor evidence="2 9">
        <name>Mg(2+)</name>
        <dbReference type="ChEBI" id="CHEBI:18420"/>
    </cofactor>
</comment>
<dbReference type="EC" id="2.5.1.15" evidence="4 9"/>
<comment type="function">
    <text evidence="9">Catalyzes the condensation of para-aminobenzoate (pABA) with 6-hydroxymethyl-7,8-dihydropterin diphosphate (DHPt-PP) to form 7,8-dihydropteroate (H2Pte), the immediate precursor of folate derivatives.</text>
</comment>
<keyword evidence="6 9" id="KW-0479">Metal-binding</keyword>
<dbReference type="InterPro" id="IPR011005">
    <property type="entry name" value="Dihydropteroate_synth-like_sf"/>
</dbReference>
<feature type="domain" description="Pterin-binding" evidence="10">
    <location>
        <begin position="15"/>
        <end position="267"/>
    </location>
</feature>
<keyword evidence="8 9" id="KW-0289">Folate biosynthesis</keyword>
<dbReference type="CDD" id="cd00739">
    <property type="entry name" value="DHPS"/>
    <property type="match status" value="1"/>
</dbReference>
<evidence type="ECO:0000259" key="10">
    <source>
        <dbReference type="PROSITE" id="PS50972"/>
    </source>
</evidence>
<name>A0ABU9L2G9_9FLAO</name>
<keyword evidence="7 9" id="KW-0460">Magnesium</keyword>
<evidence type="ECO:0000256" key="7">
    <source>
        <dbReference type="ARBA" id="ARBA00022842"/>
    </source>
</evidence>
<evidence type="ECO:0000256" key="9">
    <source>
        <dbReference type="RuleBase" id="RU361205"/>
    </source>
</evidence>
<dbReference type="PROSITE" id="PS00792">
    <property type="entry name" value="DHPS_1"/>
    <property type="match status" value="1"/>
</dbReference>
<dbReference type="InterPro" id="IPR045031">
    <property type="entry name" value="DHP_synth-like"/>
</dbReference>
<dbReference type="InterPro" id="IPR000489">
    <property type="entry name" value="Pterin-binding_dom"/>
</dbReference>
<protein>
    <recommendedName>
        <fullName evidence="4 9">Dihydropteroate synthase</fullName>
        <shortName evidence="9">DHPS</shortName>
        <ecNumber evidence="4 9">2.5.1.15</ecNumber>
    </recommendedName>
    <alternativeName>
        <fullName evidence="9">Dihydropteroate pyrophosphorylase</fullName>
    </alternativeName>
</protein>
<sequence>MLINCKGHLIDLDSPKVMGIINLTPDSFYDGGKYKSEKGIIEQVKKIQNEGATFIDLGAYSSRPDAKDVSEEDELYRLLPVLEVLMQEFPDALISIDTFRSRVAKEAIDRGACMINDISAGGLDDQMFSTVAQYQVPYIIMHMIGNPRTMQQNVFYKNLIKEIIYYFSQKIFQLRELGINDLIIDPGFGFSKTLDQNFELLQKLELFKSLELPVLAGLSRKSMLYNLLDVKPEQALNATTSAHTIALMKGANILRVHDVKEAMEAIRIVEKITNRVS</sequence>
<comment type="pathway">
    <text evidence="3 9">Cofactor biosynthesis; tetrahydrofolate biosynthesis; 7,8-dihydrofolate from 2-amino-4-hydroxy-6-hydroxymethyl-7,8-dihydropteridine diphosphate and 4-aminobenzoate: step 1/2.</text>
</comment>
<comment type="catalytic activity">
    <reaction evidence="1">
        <text>(7,8-dihydropterin-6-yl)methyl diphosphate + 4-aminobenzoate = 7,8-dihydropteroate + diphosphate</text>
        <dbReference type="Rhea" id="RHEA:19949"/>
        <dbReference type="ChEBI" id="CHEBI:17836"/>
        <dbReference type="ChEBI" id="CHEBI:17839"/>
        <dbReference type="ChEBI" id="CHEBI:33019"/>
        <dbReference type="ChEBI" id="CHEBI:72950"/>
        <dbReference type="EC" id="2.5.1.15"/>
    </reaction>
</comment>
<dbReference type="GO" id="GO:0004156">
    <property type="term" value="F:dihydropteroate synthase activity"/>
    <property type="evidence" value="ECO:0007669"/>
    <property type="project" value="UniProtKB-EC"/>
</dbReference>
<proteinExistence type="inferred from homology"/>
<comment type="caution">
    <text evidence="11">The sequence shown here is derived from an EMBL/GenBank/DDBJ whole genome shotgun (WGS) entry which is preliminary data.</text>
</comment>
<dbReference type="SUPFAM" id="SSF51717">
    <property type="entry name" value="Dihydropteroate synthetase-like"/>
    <property type="match status" value="1"/>
</dbReference>
<evidence type="ECO:0000256" key="8">
    <source>
        <dbReference type="ARBA" id="ARBA00022909"/>
    </source>
</evidence>
<evidence type="ECO:0000256" key="1">
    <source>
        <dbReference type="ARBA" id="ARBA00000012"/>
    </source>
</evidence>
<evidence type="ECO:0000256" key="4">
    <source>
        <dbReference type="ARBA" id="ARBA00012458"/>
    </source>
</evidence>
<dbReference type="EMBL" id="JBCDNA010000001">
    <property type="protein sequence ID" value="MEL4455561.1"/>
    <property type="molecule type" value="Genomic_DNA"/>
</dbReference>